<reference evidence="2" key="1">
    <citation type="submission" date="2022-08" db="EMBL/GenBank/DDBJ databases">
        <authorList>
            <person name="Kallberg Y."/>
            <person name="Tangrot J."/>
            <person name="Rosling A."/>
        </authorList>
    </citation>
    <scope>NUCLEOTIDE SEQUENCE</scope>
    <source>
        <strain evidence="2">Wild A</strain>
    </source>
</reference>
<name>A0A9W4SV98_9GLOM</name>
<sequence length="249" mass="28849">MFTFIIKDENVGICVILGPNNEYIELKISTIIEILNKHRGKKLNTGIPDSFKKKYKLLSEELERQSKTSELEIRPFNPHKKMQRKRKQKENNKVEVLEGSKNGSFIKTFSGHHPKKKSRHNEGEVTCFEHIEGRTYEYSSSLVDTASKLLNKPTTDETVKYPQENNFRCDNPQEAENGSFVEFDNLHLENTRNVIMLQDLSYSVGFPQVNLTDPNVNTPENVGYEYLDFSSVNHMNNQGLEYFDFDSFP</sequence>
<evidence type="ECO:0000313" key="2">
    <source>
        <dbReference type="EMBL" id="CAI2182609.1"/>
    </source>
</evidence>
<dbReference type="EMBL" id="CAMKVN010002786">
    <property type="protein sequence ID" value="CAI2182609.1"/>
    <property type="molecule type" value="Genomic_DNA"/>
</dbReference>
<feature type="compositionally biased region" description="Basic residues" evidence="1">
    <location>
        <begin position="77"/>
        <end position="88"/>
    </location>
</feature>
<evidence type="ECO:0000256" key="1">
    <source>
        <dbReference type="SAM" id="MobiDB-lite"/>
    </source>
</evidence>
<feature type="region of interest" description="Disordered" evidence="1">
    <location>
        <begin position="69"/>
        <end position="97"/>
    </location>
</feature>
<gene>
    <name evidence="2" type="ORF">FWILDA_LOCUS10666</name>
</gene>
<dbReference type="OrthoDB" id="2380909at2759"/>
<protein>
    <submittedName>
        <fullName evidence="2">16105_t:CDS:1</fullName>
    </submittedName>
</protein>
<proteinExistence type="predicted"/>
<accession>A0A9W4SV98</accession>
<organism evidence="2 3">
    <name type="scientific">Funneliformis geosporum</name>
    <dbReference type="NCBI Taxonomy" id="1117311"/>
    <lineage>
        <taxon>Eukaryota</taxon>
        <taxon>Fungi</taxon>
        <taxon>Fungi incertae sedis</taxon>
        <taxon>Mucoromycota</taxon>
        <taxon>Glomeromycotina</taxon>
        <taxon>Glomeromycetes</taxon>
        <taxon>Glomerales</taxon>
        <taxon>Glomeraceae</taxon>
        <taxon>Funneliformis</taxon>
    </lineage>
</organism>
<dbReference type="AlphaFoldDB" id="A0A9W4SV98"/>
<dbReference type="Proteomes" id="UP001153678">
    <property type="component" value="Unassembled WGS sequence"/>
</dbReference>
<evidence type="ECO:0000313" key="3">
    <source>
        <dbReference type="Proteomes" id="UP001153678"/>
    </source>
</evidence>
<comment type="caution">
    <text evidence="2">The sequence shown here is derived from an EMBL/GenBank/DDBJ whole genome shotgun (WGS) entry which is preliminary data.</text>
</comment>
<keyword evidence="3" id="KW-1185">Reference proteome</keyword>